<reference evidence="3 4" key="1">
    <citation type="submission" date="2015-10" db="EMBL/GenBank/DDBJ databases">
        <title>Full genome of DAOMC 229536 Phialocephala scopiformis, a fungal endophyte of spruce producing the potent anti-insectan compound rugulosin.</title>
        <authorList>
            <consortium name="DOE Joint Genome Institute"/>
            <person name="Walker A.K."/>
            <person name="Frasz S.L."/>
            <person name="Seifert K.A."/>
            <person name="Miller J.D."/>
            <person name="Mondo S.J."/>
            <person name="Labutti K."/>
            <person name="Lipzen A."/>
            <person name="Dockter R."/>
            <person name="Kennedy M."/>
            <person name="Grigoriev I.V."/>
            <person name="Spatafora J.W."/>
        </authorList>
    </citation>
    <scope>NUCLEOTIDE SEQUENCE [LARGE SCALE GENOMIC DNA]</scope>
    <source>
        <strain evidence="3 4">CBS 120377</strain>
    </source>
</reference>
<proteinExistence type="predicted"/>
<feature type="signal peptide" evidence="1">
    <location>
        <begin position="1"/>
        <end position="18"/>
    </location>
</feature>
<dbReference type="InterPro" id="IPR058645">
    <property type="entry name" value="NTF2-like_dom_7"/>
</dbReference>
<organism evidence="3 4">
    <name type="scientific">Mollisia scopiformis</name>
    <name type="common">Conifer needle endophyte fungus</name>
    <name type="synonym">Phialocephala scopiformis</name>
    <dbReference type="NCBI Taxonomy" id="149040"/>
    <lineage>
        <taxon>Eukaryota</taxon>
        <taxon>Fungi</taxon>
        <taxon>Dikarya</taxon>
        <taxon>Ascomycota</taxon>
        <taxon>Pezizomycotina</taxon>
        <taxon>Leotiomycetes</taxon>
        <taxon>Helotiales</taxon>
        <taxon>Mollisiaceae</taxon>
        <taxon>Mollisia</taxon>
    </lineage>
</organism>
<protein>
    <recommendedName>
        <fullName evidence="2">NTF2-like domain-containing protein</fullName>
    </recommendedName>
</protein>
<dbReference type="Proteomes" id="UP000070700">
    <property type="component" value="Unassembled WGS sequence"/>
</dbReference>
<accession>A0A132BA86</accession>
<dbReference type="Gene3D" id="3.10.450.50">
    <property type="match status" value="1"/>
</dbReference>
<evidence type="ECO:0000259" key="2">
    <source>
        <dbReference type="Pfam" id="PF26534"/>
    </source>
</evidence>
<feature type="domain" description="NTF2-like" evidence="2">
    <location>
        <begin position="21"/>
        <end position="160"/>
    </location>
</feature>
<dbReference type="OrthoDB" id="3526850at2759"/>
<dbReference type="AlphaFoldDB" id="A0A132BA86"/>
<dbReference type="RefSeq" id="XP_018063518.1">
    <property type="nucleotide sequence ID" value="XM_018206714.1"/>
</dbReference>
<sequence length="164" mass="17774">MVSLSSLLLPLLASTVLAAPCLDDNEAIHIAKKWLDIWSSGTITKESQLTTLVTPDIQSYDGTYGQATVGIDALFASCTYVDPLVKDVVQVPIFIFHSCDQIAARWTYNALSTGVGSTVKANTPIFFHGTELLHVDLQSRLIYNSTSSADWVLLATQLGQTVNL</sequence>
<dbReference type="InterPro" id="IPR032710">
    <property type="entry name" value="NTF2-like_dom_sf"/>
</dbReference>
<keyword evidence="1" id="KW-0732">Signal</keyword>
<name>A0A132BA86_MOLSC</name>
<gene>
    <name evidence="3" type="ORF">LY89DRAFT_320909</name>
</gene>
<dbReference type="Pfam" id="PF26534">
    <property type="entry name" value="NTF2_7"/>
    <property type="match status" value="1"/>
</dbReference>
<keyword evidence="4" id="KW-1185">Reference proteome</keyword>
<dbReference type="SUPFAM" id="SSF54427">
    <property type="entry name" value="NTF2-like"/>
    <property type="match status" value="1"/>
</dbReference>
<evidence type="ECO:0000313" key="3">
    <source>
        <dbReference type="EMBL" id="KUJ09163.1"/>
    </source>
</evidence>
<feature type="chain" id="PRO_5007288016" description="NTF2-like domain-containing protein" evidence="1">
    <location>
        <begin position="19"/>
        <end position="164"/>
    </location>
</feature>
<evidence type="ECO:0000313" key="4">
    <source>
        <dbReference type="Proteomes" id="UP000070700"/>
    </source>
</evidence>
<dbReference type="InParanoid" id="A0A132BA86"/>
<dbReference type="GeneID" id="28816440"/>
<dbReference type="EMBL" id="KQ947433">
    <property type="protein sequence ID" value="KUJ09163.1"/>
    <property type="molecule type" value="Genomic_DNA"/>
</dbReference>
<dbReference type="KEGG" id="psco:LY89DRAFT_320909"/>
<evidence type="ECO:0000256" key="1">
    <source>
        <dbReference type="SAM" id="SignalP"/>
    </source>
</evidence>